<keyword evidence="1" id="KW-0812">Transmembrane</keyword>
<accession>A0A4Z2EM04</accession>
<organism evidence="2 3">
    <name type="scientific">Liparis tanakae</name>
    <name type="common">Tanaka's snailfish</name>
    <dbReference type="NCBI Taxonomy" id="230148"/>
    <lineage>
        <taxon>Eukaryota</taxon>
        <taxon>Metazoa</taxon>
        <taxon>Chordata</taxon>
        <taxon>Craniata</taxon>
        <taxon>Vertebrata</taxon>
        <taxon>Euteleostomi</taxon>
        <taxon>Actinopterygii</taxon>
        <taxon>Neopterygii</taxon>
        <taxon>Teleostei</taxon>
        <taxon>Neoteleostei</taxon>
        <taxon>Acanthomorphata</taxon>
        <taxon>Eupercaria</taxon>
        <taxon>Perciformes</taxon>
        <taxon>Cottioidei</taxon>
        <taxon>Cottales</taxon>
        <taxon>Liparidae</taxon>
        <taxon>Liparis</taxon>
    </lineage>
</organism>
<dbReference type="Proteomes" id="UP000314294">
    <property type="component" value="Unassembled WGS sequence"/>
</dbReference>
<evidence type="ECO:0000313" key="2">
    <source>
        <dbReference type="EMBL" id="TNN29987.1"/>
    </source>
</evidence>
<evidence type="ECO:0000256" key="1">
    <source>
        <dbReference type="SAM" id="Phobius"/>
    </source>
</evidence>
<proteinExistence type="predicted"/>
<dbReference type="AlphaFoldDB" id="A0A4Z2EM04"/>
<comment type="caution">
    <text evidence="2">The sequence shown here is derived from an EMBL/GenBank/DDBJ whole genome shotgun (WGS) entry which is preliminary data.</text>
</comment>
<keyword evidence="1" id="KW-1133">Transmembrane helix</keyword>
<reference evidence="2 3" key="1">
    <citation type="submission" date="2019-03" db="EMBL/GenBank/DDBJ databases">
        <title>First draft genome of Liparis tanakae, snailfish: a comprehensive survey of snailfish specific genes.</title>
        <authorList>
            <person name="Kim W."/>
            <person name="Song I."/>
            <person name="Jeong J.-H."/>
            <person name="Kim D."/>
            <person name="Kim S."/>
            <person name="Ryu S."/>
            <person name="Song J.Y."/>
            <person name="Lee S.K."/>
        </authorList>
    </citation>
    <scope>NUCLEOTIDE SEQUENCE [LARGE SCALE GENOMIC DNA]</scope>
    <source>
        <tissue evidence="2">Muscle</tissue>
    </source>
</reference>
<sequence length="82" mass="9204">MLENEFAVVPRMKASEGLLAGARIGVIACSRARPRPCARVHVPISASSFIFMLSSASYSWVWCWMLVRRLVSSSSRRMMMPL</sequence>
<keyword evidence="1" id="KW-0472">Membrane</keyword>
<protein>
    <submittedName>
        <fullName evidence="2">Uncharacterized protein</fullName>
    </submittedName>
</protein>
<dbReference type="EMBL" id="SRLO01004967">
    <property type="protein sequence ID" value="TNN29987.1"/>
    <property type="molecule type" value="Genomic_DNA"/>
</dbReference>
<keyword evidence="3" id="KW-1185">Reference proteome</keyword>
<feature type="transmembrane region" description="Helical" evidence="1">
    <location>
        <begin position="49"/>
        <end position="71"/>
    </location>
</feature>
<evidence type="ECO:0000313" key="3">
    <source>
        <dbReference type="Proteomes" id="UP000314294"/>
    </source>
</evidence>
<gene>
    <name evidence="2" type="ORF">EYF80_059861</name>
</gene>
<name>A0A4Z2EM04_9TELE</name>